<dbReference type="GeneID" id="93385023"/>
<evidence type="ECO:0000256" key="1">
    <source>
        <dbReference type="SAM" id="Phobius"/>
    </source>
</evidence>
<dbReference type="Proteomes" id="UP000003162">
    <property type="component" value="Unassembled WGS sequence"/>
</dbReference>
<dbReference type="eggNOG" id="ENOG50337TA">
    <property type="taxonomic scope" value="Bacteria"/>
</dbReference>
<dbReference type="RefSeq" id="WP_004832659.1">
    <property type="nucleotide sequence ID" value="NZ_DS483517.1"/>
</dbReference>
<dbReference type="HOGENOM" id="CLU_109806_0_0_9"/>
<keyword evidence="1" id="KW-0472">Membrane</keyword>
<sequence>MNDSILKSLETWIPISISFLSLIITSFFSIKANKIMKQTEEKNRENEQRAKEFELYKEAKRQQDAMITSLLMKQSTRASIVPYFNIVLRDERIIESNDKITLGIGVINIGKESATNVQLVPKISERGLNEYFDSDKGYKYGISEYLNRYYARPREEIIFYIRILKKESISDFINFKIKYYDLIGNCYIQEFRFGFDNYLLNGYYLDNTSYVPKLVKNDK</sequence>
<keyword evidence="1" id="KW-0812">Transmembrane</keyword>
<dbReference type="EMBL" id="ABEE02000016">
    <property type="protein sequence ID" value="EDP24194.1"/>
    <property type="molecule type" value="Genomic_DNA"/>
</dbReference>
<accession>A8SKT7</accession>
<gene>
    <name evidence="2" type="ORF">PEPMIC_00774</name>
</gene>
<reference evidence="2 3" key="2">
    <citation type="submission" date="2007-09" db="EMBL/GenBank/DDBJ databases">
        <authorList>
            <person name="Fulton L."/>
            <person name="Clifton S."/>
            <person name="Fulton B."/>
            <person name="Xu J."/>
            <person name="Minx P."/>
            <person name="Pepin K.H."/>
            <person name="Johnson M."/>
            <person name="Thiruvilangam P."/>
            <person name="Bhonagiri V."/>
            <person name="Nash W.E."/>
            <person name="Mardis E.R."/>
            <person name="Wilson R.K."/>
        </authorList>
    </citation>
    <scope>NUCLEOTIDE SEQUENCE [LARGE SCALE GENOMIC DNA]</scope>
    <source>
        <strain evidence="2 3">ATCC 33270</strain>
    </source>
</reference>
<proteinExistence type="predicted"/>
<dbReference type="AlphaFoldDB" id="A8SKT7"/>
<evidence type="ECO:0000313" key="2">
    <source>
        <dbReference type="EMBL" id="EDP24194.1"/>
    </source>
</evidence>
<protein>
    <submittedName>
        <fullName evidence="2">Uncharacterized protein</fullName>
    </submittedName>
</protein>
<keyword evidence="1" id="KW-1133">Transmembrane helix</keyword>
<organism evidence="2 3">
    <name type="scientific">Parvimonas micra ATCC 33270</name>
    <dbReference type="NCBI Taxonomy" id="411465"/>
    <lineage>
        <taxon>Bacteria</taxon>
        <taxon>Bacillati</taxon>
        <taxon>Bacillota</taxon>
        <taxon>Tissierellia</taxon>
        <taxon>Tissierellales</taxon>
        <taxon>Peptoniphilaceae</taxon>
        <taxon>Parvimonas</taxon>
    </lineage>
</organism>
<evidence type="ECO:0000313" key="3">
    <source>
        <dbReference type="Proteomes" id="UP000003162"/>
    </source>
</evidence>
<feature type="transmembrane region" description="Helical" evidence="1">
    <location>
        <begin position="12"/>
        <end position="30"/>
    </location>
</feature>
<reference evidence="2 3" key="1">
    <citation type="submission" date="2007-09" db="EMBL/GenBank/DDBJ databases">
        <title>Draft genome sequence of Peptostreptococcus micros (ATCC 33270).</title>
        <authorList>
            <person name="Sudarsanam P."/>
            <person name="Ley R."/>
            <person name="Guruge J."/>
            <person name="Turnbaugh P.J."/>
            <person name="Mahowald M."/>
            <person name="Liep D."/>
            <person name="Gordon J."/>
        </authorList>
    </citation>
    <scope>NUCLEOTIDE SEQUENCE [LARGE SCALE GENOMIC DNA]</scope>
    <source>
        <strain evidence="2 3">ATCC 33270</strain>
    </source>
</reference>
<comment type="caution">
    <text evidence="2">The sequence shown here is derived from an EMBL/GenBank/DDBJ whole genome shotgun (WGS) entry which is preliminary data.</text>
</comment>
<name>A8SKT7_9FIRM</name>